<accession>A0A2N4UBJ9</accession>
<evidence type="ECO:0000313" key="2">
    <source>
        <dbReference type="Proteomes" id="UP000234328"/>
    </source>
</evidence>
<organism evidence="1 2">
    <name type="scientific">Pollutimonas nitritireducens</name>
    <dbReference type="NCBI Taxonomy" id="2045209"/>
    <lineage>
        <taxon>Bacteria</taxon>
        <taxon>Pseudomonadati</taxon>
        <taxon>Pseudomonadota</taxon>
        <taxon>Betaproteobacteria</taxon>
        <taxon>Burkholderiales</taxon>
        <taxon>Alcaligenaceae</taxon>
        <taxon>Pollutimonas</taxon>
    </lineage>
</organism>
<evidence type="ECO:0000313" key="1">
    <source>
        <dbReference type="EMBL" id="PLC52394.1"/>
    </source>
</evidence>
<gene>
    <name evidence="1" type="ORF">CR155_17970</name>
</gene>
<sequence>MSIKSAVNLNINNRSPSHVQSQPLLDAQFSFSARHKAHDYRESIQAQGRGAKLIQLETSFLLRLRRKGVKAQALAFDTFKEA</sequence>
<dbReference type="AlphaFoldDB" id="A0A2N4UBJ9"/>
<protein>
    <submittedName>
        <fullName evidence="1">Uncharacterized protein</fullName>
    </submittedName>
</protein>
<proteinExistence type="predicted"/>
<keyword evidence="2" id="KW-1185">Reference proteome</keyword>
<dbReference type="RefSeq" id="WP_102071413.1">
    <property type="nucleotide sequence ID" value="NZ_PDNV01000013.1"/>
</dbReference>
<dbReference type="Proteomes" id="UP000234328">
    <property type="component" value="Unassembled WGS sequence"/>
</dbReference>
<reference evidence="1 2" key="1">
    <citation type="submission" date="2017-10" db="EMBL/GenBank/DDBJ databases">
        <title>Two draft genome sequences of Pusillimonas sp. strains isolated from a nitrate- and radionuclide-contaminated groundwater in Russia.</title>
        <authorList>
            <person name="Grouzdev D.S."/>
            <person name="Tourova T.P."/>
            <person name="Goeva M.A."/>
            <person name="Babich T.L."/>
            <person name="Sokolova D.S."/>
            <person name="Abdullin R."/>
            <person name="Poltaraus A.B."/>
            <person name="Toshchakov S.V."/>
            <person name="Nazina T.N."/>
        </authorList>
    </citation>
    <scope>NUCLEOTIDE SEQUENCE [LARGE SCALE GENOMIC DNA]</scope>
    <source>
        <strain evidence="1 2">JR1/69-2-13</strain>
    </source>
</reference>
<name>A0A2N4UBJ9_9BURK</name>
<comment type="caution">
    <text evidence="1">The sequence shown here is derived from an EMBL/GenBank/DDBJ whole genome shotgun (WGS) entry which is preliminary data.</text>
</comment>
<dbReference type="EMBL" id="PDNV01000013">
    <property type="protein sequence ID" value="PLC52394.1"/>
    <property type="molecule type" value="Genomic_DNA"/>
</dbReference>